<dbReference type="EMBL" id="OX465081">
    <property type="protein sequence ID" value="CAI9283488.1"/>
    <property type="molecule type" value="Genomic_DNA"/>
</dbReference>
<protein>
    <recommendedName>
        <fullName evidence="4">BED-type domain-containing protein</fullName>
    </recommendedName>
</protein>
<evidence type="ECO:0000313" key="3">
    <source>
        <dbReference type="Proteomes" id="UP001177003"/>
    </source>
</evidence>
<proteinExistence type="predicted"/>
<evidence type="ECO:0000256" key="1">
    <source>
        <dbReference type="SAM" id="MobiDB-lite"/>
    </source>
</evidence>
<dbReference type="PANTHER" id="PTHR46481">
    <property type="entry name" value="ZINC FINGER BED DOMAIN-CONTAINING PROTEIN 4"/>
    <property type="match status" value="1"/>
</dbReference>
<feature type="region of interest" description="Disordered" evidence="1">
    <location>
        <begin position="1"/>
        <end position="34"/>
    </location>
</feature>
<feature type="compositionally biased region" description="Acidic residues" evidence="1">
    <location>
        <begin position="20"/>
        <end position="30"/>
    </location>
</feature>
<dbReference type="InterPro" id="IPR052035">
    <property type="entry name" value="ZnF_BED_domain_contain"/>
</dbReference>
<evidence type="ECO:0000313" key="2">
    <source>
        <dbReference type="EMBL" id="CAI9283488.1"/>
    </source>
</evidence>
<evidence type="ECO:0008006" key="4">
    <source>
        <dbReference type="Google" id="ProtNLM"/>
    </source>
</evidence>
<gene>
    <name evidence="2" type="ORF">LSALG_LOCUS23083</name>
</gene>
<keyword evidence="3" id="KW-1185">Reference proteome</keyword>
<organism evidence="2 3">
    <name type="scientific">Lactuca saligna</name>
    <name type="common">Willowleaf lettuce</name>
    <dbReference type="NCBI Taxonomy" id="75948"/>
    <lineage>
        <taxon>Eukaryota</taxon>
        <taxon>Viridiplantae</taxon>
        <taxon>Streptophyta</taxon>
        <taxon>Embryophyta</taxon>
        <taxon>Tracheophyta</taxon>
        <taxon>Spermatophyta</taxon>
        <taxon>Magnoliopsida</taxon>
        <taxon>eudicotyledons</taxon>
        <taxon>Gunneridae</taxon>
        <taxon>Pentapetalae</taxon>
        <taxon>asterids</taxon>
        <taxon>campanulids</taxon>
        <taxon>Asterales</taxon>
        <taxon>Asteraceae</taxon>
        <taxon>Cichorioideae</taxon>
        <taxon>Cichorieae</taxon>
        <taxon>Lactucinae</taxon>
        <taxon>Lactuca</taxon>
    </lineage>
</organism>
<dbReference type="Proteomes" id="UP001177003">
    <property type="component" value="Chromosome 5"/>
</dbReference>
<reference evidence="2" key="1">
    <citation type="submission" date="2023-04" db="EMBL/GenBank/DDBJ databases">
        <authorList>
            <person name="Vijverberg K."/>
            <person name="Xiong W."/>
            <person name="Schranz E."/>
        </authorList>
    </citation>
    <scope>NUCLEOTIDE SEQUENCE</scope>
</reference>
<dbReference type="AlphaFoldDB" id="A0AA35Z0M2"/>
<accession>A0AA35Z0M2</accession>
<dbReference type="PANTHER" id="PTHR46481:SF8">
    <property type="entry name" value="ZINC FINGER BED DOMAIN-CONTAINING PROTEIN RICESLEEPER 1-LIKE"/>
    <property type="match status" value="1"/>
</dbReference>
<name>A0AA35Z0M2_LACSI</name>
<sequence length="159" mass="18340">MERSQLDAQTVDVDARQTVDVDEGDDEEVEDNKGGGHKVSWVWQHFDREDVKKGAKKVKCPYCPTMMCENSKKNVPSQRSEIVAKYVRSSGARFATFQEYVEKVKINCSKKPSLDVDTIWNSTFLKLETAESMRRRLIGFVRLIMVLKLFAEVRLMMVK</sequence>